<evidence type="ECO:0000313" key="2">
    <source>
        <dbReference type="Proteomes" id="UP001058687"/>
    </source>
</evidence>
<evidence type="ECO:0000313" key="1">
    <source>
        <dbReference type="EMBL" id="UTZ26426.1"/>
    </source>
</evidence>
<dbReference type="InterPro" id="IPR029058">
    <property type="entry name" value="AB_hydrolase_fold"/>
</dbReference>
<keyword evidence="1" id="KW-0378">Hydrolase</keyword>
<dbReference type="EMBL" id="CP050467">
    <property type="protein sequence ID" value="UTZ26426.1"/>
    <property type="molecule type" value="Genomic_DNA"/>
</dbReference>
<gene>
    <name evidence="1" type="ORF">HB761_06390</name>
</gene>
<dbReference type="Pfam" id="PF05990">
    <property type="entry name" value="DUF900"/>
    <property type="match status" value="1"/>
</dbReference>
<dbReference type="InterPro" id="IPR010297">
    <property type="entry name" value="DUF900_hydrolase"/>
</dbReference>
<dbReference type="SUPFAM" id="SSF53474">
    <property type="entry name" value="alpha/beta-Hydrolases"/>
    <property type="match status" value="1"/>
</dbReference>
<reference evidence="1" key="1">
    <citation type="submission" date="2020-03" db="EMBL/GenBank/DDBJ databases">
        <title>Five strains of Vibrio campbellii isolated from Mariana Trench.</title>
        <authorList>
            <person name="Liang J."/>
            <person name="Zhang X.-H."/>
        </authorList>
    </citation>
    <scope>NUCLEOTIDE SEQUENCE</scope>
    <source>
        <strain evidence="1">LJC014</strain>
    </source>
</reference>
<organism evidence="1 2">
    <name type="scientific">Vibrio campbellii</name>
    <dbReference type="NCBI Taxonomy" id="680"/>
    <lineage>
        <taxon>Bacteria</taxon>
        <taxon>Pseudomonadati</taxon>
        <taxon>Pseudomonadota</taxon>
        <taxon>Gammaproteobacteria</taxon>
        <taxon>Vibrionales</taxon>
        <taxon>Vibrionaceae</taxon>
        <taxon>Vibrio</taxon>
    </lineage>
</organism>
<protein>
    <submittedName>
        <fullName evidence="1">Alpha/beta hydrolase</fullName>
    </submittedName>
</protein>
<sequence>MLLITNRLLDPTHHRFAQTNQLSQSLLYCKHHNGQTHEIGSDTWMEELLSSNTQRVLLYVHGFSNQPEEHVIQNTLKMQTMLENSQPSCIVIPIIWPCDNDFGIIKDYWDDQLSAELSGYVFARALGKLINWQQKHSPCYRKISVLAHSMGNRVLLKSLSAFAEEFGHQGVPLIFDKIFLMAADIANNALEEDQEGRWILEAANQVVCFYAKDDFAMPASKVMNIPQRSYTRRLGQTGPKHPIARVELIDCSSFNQKLDNPKGHTYFLDEASPAWQRVVGKVDVSKVTMW</sequence>
<dbReference type="Proteomes" id="UP001058687">
    <property type="component" value="Chromosome 1"/>
</dbReference>
<accession>A0AAE9MZ23</accession>
<dbReference type="AlphaFoldDB" id="A0AAE9MZ23"/>
<name>A0AAE9MZ23_9VIBR</name>
<proteinExistence type="predicted"/>
<dbReference type="GO" id="GO:0016787">
    <property type="term" value="F:hydrolase activity"/>
    <property type="evidence" value="ECO:0007669"/>
    <property type="project" value="UniProtKB-KW"/>
</dbReference>